<dbReference type="InterPro" id="IPR050587">
    <property type="entry name" value="GNT1/Glycosyltrans_8"/>
</dbReference>
<dbReference type="Gene3D" id="3.90.550.10">
    <property type="entry name" value="Spore Coat Polysaccharide Biosynthesis Protein SpsA, Chain A"/>
    <property type="match status" value="1"/>
</dbReference>
<dbReference type="PANTHER" id="PTHR11183">
    <property type="entry name" value="GLYCOGENIN SUBFAMILY MEMBER"/>
    <property type="match status" value="1"/>
</dbReference>
<accession>A0AAW1PZW4</accession>
<keyword evidence="2" id="KW-1185">Reference proteome</keyword>
<name>A0AAW1PZW4_9CHLO</name>
<dbReference type="EMBL" id="JALJOQ010000003">
    <property type="protein sequence ID" value="KAK9813758.1"/>
    <property type="molecule type" value="Genomic_DNA"/>
</dbReference>
<gene>
    <name evidence="1" type="ORF">WJX73_007760</name>
</gene>
<sequence length="292" mass="32664">MLRNLKSLLWRFLLLAACIDVVTFTLLSSGLSQRTLTAQALFRSRQLTVRFLRGIDPYLEGRREDSDPAPRCCSGEGCLTDKPGRHAVITALRSDSYLPLLKALVCTLGKSNPGLPLVVLTSPGDLQQSSTDYIQSVASLHLVSSIDVSKRHYKEDGRYALNWIKLAAWNLTEWQALLWIDSDATVDGNVASVFSLPTDFAATLDQGRTTMRYSAFGKLQAGVFMLRPCKAVARHMETLVLSDTRLQFRYGHAEQDFLDWYFNMMTGLVPVMMAPHAAWPQREPGITVLDKH</sequence>
<proteinExistence type="predicted"/>
<comment type="caution">
    <text evidence="1">The sequence shown here is derived from an EMBL/GenBank/DDBJ whole genome shotgun (WGS) entry which is preliminary data.</text>
</comment>
<dbReference type="AlphaFoldDB" id="A0AAW1PZW4"/>
<protein>
    <submittedName>
        <fullName evidence="1">Uncharacterized protein</fullName>
    </submittedName>
</protein>
<evidence type="ECO:0000313" key="2">
    <source>
        <dbReference type="Proteomes" id="UP001465755"/>
    </source>
</evidence>
<dbReference type="InterPro" id="IPR029044">
    <property type="entry name" value="Nucleotide-diphossugar_trans"/>
</dbReference>
<organism evidence="1 2">
    <name type="scientific">Symbiochloris irregularis</name>
    <dbReference type="NCBI Taxonomy" id="706552"/>
    <lineage>
        <taxon>Eukaryota</taxon>
        <taxon>Viridiplantae</taxon>
        <taxon>Chlorophyta</taxon>
        <taxon>core chlorophytes</taxon>
        <taxon>Trebouxiophyceae</taxon>
        <taxon>Trebouxiales</taxon>
        <taxon>Trebouxiaceae</taxon>
        <taxon>Symbiochloris</taxon>
    </lineage>
</organism>
<evidence type="ECO:0000313" key="1">
    <source>
        <dbReference type="EMBL" id="KAK9813758.1"/>
    </source>
</evidence>
<dbReference type="SUPFAM" id="SSF53448">
    <property type="entry name" value="Nucleotide-diphospho-sugar transferases"/>
    <property type="match status" value="1"/>
</dbReference>
<reference evidence="1 2" key="1">
    <citation type="journal article" date="2024" name="Nat. Commun.">
        <title>Phylogenomics reveals the evolutionary origins of lichenization in chlorophyte algae.</title>
        <authorList>
            <person name="Puginier C."/>
            <person name="Libourel C."/>
            <person name="Otte J."/>
            <person name="Skaloud P."/>
            <person name="Haon M."/>
            <person name="Grisel S."/>
            <person name="Petersen M."/>
            <person name="Berrin J.G."/>
            <person name="Delaux P.M."/>
            <person name="Dal Grande F."/>
            <person name="Keller J."/>
        </authorList>
    </citation>
    <scope>NUCLEOTIDE SEQUENCE [LARGE SCALE GENOMIC DNA]</scope>
    <source>
        <strain evidence="1 2">SAG 2036</strain>
    </source>
</reference>
<dbReference type="Proteomes" id="UP001465755">
    <property type="component" value="Unassembled WGS sequence"/>
</dbReference>